<keyword evidence="3" id="KW-1185">Reference proteome</keyword>
<name>A0ABP6R972_9MICC</name>
<reference evidence="3" key="1">
    <citation type="journal article" date="2019" name="Int. J. Syst. Evol. Microbiol.">
        <title>The Global Catalogue of Microorganisms (GCM) 10K type strain sequencing project: providing services to taxonomists for standard genome sequencing and annotation.</title>
        <authorList>
            <consortium name="The Broad Institute Genomics Platform"/>
            <consortium name="The Broad Institute Genome Sequencing Center for Infectious Disease"/>
            <person name="Wu L."/>
            <person name="Ma J."/>
        </authorList>
    </citation>
    <scope>NUCLEOTIDE SEQUENCE [LARGE SCALE GENOMIC DNA]</scope>
    <source>
        <strain evidence="3">JCM 11483</strain>
    </source>
</reference>
<dbReference type="EMBL" id="BAAAYG010000003">
    <property type="protein sequence ID" value="GAA3281317.1"/>
    <property type="molecule type" value="Genomic_DNA"/>
</dbReference>
<organism evidence="2 3">
    <name type="scientific">Nesterenkonia halobia</name>
    <dbReference type="NCBI Taxonomy" id="37922"/>
    <lineage>
        <taxon>Bacteria</taxon>
        <taxon>Bacillati</taxon>
        <taxon>Actinomycetota</taxon>
        <taxon>Actinomycetes</taxon>
        <taxon>Micrococcales</taxon>
        <taxon>Micrococcaceae</taxon>
        <taxon>Nesterenkonia</taxon>
    </lineage>
</organism>
<dbReference type="RefSeq" id="WP_344718172.1">
    <property type="nucleotide sequence ID" value="NZ_BAAAYG010000003.1"/>
</dbReference>
<accession>A0ABP6R972</accession>
<comment type="caution">
    <text evidence="2">The sequence shown here is derived from an EMBL/GenBank/DDBJ whole genome shotgun (WGS) entry which is preliminary data.</text>
</comment>
<feature type="compositionally biased region" description="Basic and acidic residues" evidence="1">
    <location>
        <begin position="99"/>
        <end position="109"/>
    </location>
</feature>
<evidence type="ECO:0000256" key="1">
    <source>
        <dbReference type="SAM" id="MobiDB-lite"/>
    </source>
</evidence>
<dbReference type="Proteomes" id="UP001501736">
    <property type="component" value="Unassembled WGS sequence"/>
</dbReference>
<sequence>MASAPHSPLPVQLTTARPTVDGDHTGTHLGRAARRGELVRLHRGIYTDAERWSDAPPWERSTIATVAAAHRSPPPVFCRESALLLHGVSLLEPPRDVTVRTRRSPEAGVRRPAATFRRDVPPPHPLRHHEAPLPAGMSRPERRDALIRGDRGLEQTVLPPDAVPWCPGPEEGLRVEPLPLALLDTIPRMSRPAAVAALDSVARGSRLVDGPVGEEDLLAWDGFLRTKKARRRWESCWAFADADAESVGESVSRVLMDQWGLEPPQLQVRFVVDVDGGSRVRVDFHWPERGIVGEFDGLAKYQKPELLAGRRPEDVVVEEKLREDALRRLGLRVVRWVWADLRHPTRLRDMLLAVGVPFRG</sequence>
<proteinExistence type="predicted"/>
<gene>
    <name evidence="2" type="ORF">GCM10020260_06680</name>
</gene>
<evidence type="ECO:0000313" key="3">
    <source>
        <dbReference type="Proteomes" id="UP001501736"/>
    </source>
</evidence>
<protein>
    <submittedName>
        <fullName evidence="2">CTP synthase</fullName>
    </submittedName>
</protein>
<feature type="region of interest" description="Disordered" evidence="1">
    <location>
        <begin position="99"/>
        <end position="140"/>
    </location>
</feature>
<feature type="region of interest" description="Disordered" evidence="1">
    <location>
        <begin position="1"/>
        <end position="28"/>
    </location>
</feature>
<evidence type="ECO:0000313" key="2">
    <source>
        <dbReference type="EMBL" id="GAA3281317.1"/>
    </source>
</evidence>